<dbReference type="SUPFAM" id="SSF49313">
    <property type="entry name" value="Cadherin-like"/>
    <property type="match status" value="2"/>
</dbReference>
<feature type="domain" description="Cadherin-like" evidence="3">
    <location>
        <begin position="1608"/>
        <end position="1700"/>
    </location>
</feature>
<organism evidence="4 5">
    <name type="scientific">Mycolicibacterium rutilum</name>
    <name type="common">Mycobacterium rutilum</name>
    <dbReference type="NCBI Taxonomy" id="370526"/>
    <lineage>
        <taxon>Bacteria</taxon>
        <taxon>Bacillati</taxon>
        <taxon>Actinomycetota</taxon>
        <taxon>Actinomycetes</taxon>
        <taxon>Mycobacteriales</taxon>
        <taxon>Mycobacteriaceae</taxon>
        <taxon>Mycolicibacterium</taxon>
    </lineage>
</organism>
<dbReference type="GO" id="GO:0009653">
    <property type="term" value="P:anatomical structure morphogenesis"/>
    <property type="evidence" value="ECO:0007669"/>
    <property type="project" value="TreeGrafter"/>
</dbReference>
<keyword evidence="5" id="KW-1185">Reference proteome</keyword>
<dbReference type="InterPro" id="IPR041690">
    <property type="entry name" value="Cadherin_5"/>
</dbReference>
<dbReference type="InterPro" id="IPR015919">
    <property type="entry name" value="Cadherin-like_sf"/>
</dbReference>
<dbReference type="PANTHER" id="PTHR45739:SF8">
    <property type="entry name" value="FRAS1-RELATED EXTRACELLULAR MATRIX PROTEIN 1"/>
    <property type="match status" value="1"/>
</dbReference>
<dbReference type="Pfam" id="PF17963">
    <property type="entry name" value="Big_9"/>
    <property type="match status" value="11"/>
</dbReference>
<reference evidence="5" key="1">
    <citation type="submission" date="2016-10" db="EMBL/GenBank/DDBJ databases">
        <authorList>
            <person name="Varghese N."/>
            <person name="Submissions S."/>
        </authorList>
    </citation>
    <scope>NUCLEOTIDE SEQUENCE [LARGE SCALE GENOMIC DNA]</scope>
    <source>
        <strain evidence="5">DSM 45405</strain>
    </source>
</reference>
<dbReference type="OrthoDB" id="5112730at2"/>
<evidence type="ECO:0000313" key="5">
    <source>
        <dbReference type="Proteomes" id="UP000182915"/>
    </source>
</evidence>
<proteinExistence type="predicted"/>
<dbReference type="GO" id="GO:0005509">
    <property type="term" value="F:calcium ion binding"/>
    <property type="evidence" value="ECO:0007669"/>
    <property type="project" value="InterPro"/>
</dbReference>
<dbReference type="InterPro" id="IPR010221">
    <property type="entry name" value="VCBS_dom"/>
</dbReference>
<keyword evidence="2" id="KW-0472">Membrane</keyword>
<feature type="domain" description="Cadherin-like" evidence="3">
    <location>
        <begin position="1512"/>
        <end position="1603"/>
    </location>
</feature>
<keyword evidence="2" id="KW-0812">Transmembrane</keyword>
<feature type="compositionally biased region" description="Acidic residues" evidence="1">
    <location>
        <begin position="150"/>
        <end position="161"/>
    </location>
</feature>
<feature type="domain" description="Cadherin-like" evidence="3">
    <location>
        <begin position="1123"/>
        <end position="1210"/>
    </location>
</feature>
<accession>A0A1H6KG27</accession>
<feature type="region of interest" description="Disordered" evidence="1">
    <location>
        <begin position="1"/>
        <end position="21"/>
    </location>
</feature>
<evidence type="ECO:0000259" key="3">
    <source>
        <dbReference type="Pfam" id="PF17892"/>
    </source>
</evidence>
<evidence type="ECO:0000313" key="4">
    <source>
        <dbReference type="EMBL" id="SEH74102.1"/>
    </source>
</evidence>
<dbReference type="InterPro" id="IPR051561">
    <property type="entry name" value="FRAS1_ECM"/>
</dbReference>
<dbReference type="Gene3D" id="2.60.40.3440">
    <property type="match status" value="11"/>
</dbReference>
<dbReference type="Proteomes" id="UP000182915">
    <property type="component" value="Chromosome I"/>
</dbReference>
<feature type="compositionally biased region" description="Low complexity" evidence="1">
    <location>
        <begin position="83"/>
        <end position="120"/>
    </location>
</feature>
<dbReference type="NCBIfam" id="NF012211">
    <property type="entry name" value="tand_rpt_95"/>
    <property type="match status" value="16"/>
</dbReference>
<name>A0A1H6KG27_MYCRU</name>
<protein>
    <submittedName>
        <fullName evidence="4">VCBS repeat-containing protein</fullName>
    </submittedName>
</protein>
<dbReference type="NCBIfam" id="TIGR01965">
    <property type="entry name" value="VCBS_repeat"/>
    <property type="match status" value="2"/>
</dbReference>
<dbReference type="Pfam" id="PF17892">
    <property type="entry name" value="Cadherin_5"/>
    <property type="match status" value="5"/>
</dbReference>
<feature type="transmembrane region" description="Helical" evidence="2">
    <location>
        <begin position="45"/>
        <end position="70"/>
    </location>
</feature>
<evidence type="ECO:0000256" key="1">
    <source>
        <dbReference type="SAM" id="MobiDB-lite"/>
    </source>
</evidence>
<evidence type="ECO:0000256" key="2">
    <source>
        <dbReference type="SAM" id="Phobius"/>
    </source>
</evidence>
<feature type="compositionally biased region" description="Basic residues" evidence="1">
    <location>
        <begin position="1"/>
        <end position="14"/>
    </location>
</feature>
<dbReference type="RefSeq" id="WP_083408243.1">
    <property type="nucleotide sequence ID" value="NZ_LT629971.1"/>
</dbReference>
<feature type="domain" description="Cadherin-like" evidence="3">
    <location>
        <begin position="1221"/>
        <end position="1315"/>
    </location>
</feature>
<feature type="domain" description="Cadherin-like" evidence="3">
    <location>
        <begin position="1320"/>
        <end position="1405"/>
    </location>
</feature>
<feature type="region of interest" description="Disordered" evidence="1">
    <location>
        <begin position="72"/>
        <end position="252"/>
    </location>
</feature>
<keyword evidence="2" id="KW-1133">Transmembrane helix</keyword>
<feature type="compositionally biased region" description="Polar residues" evidence="1">
    <location>
        <begin position="229"/>
        <end position="252"/>
    </location>
</feature>
<dbReference type="Gene3D" id="2.60.40.2810">
    <property type="match status" value="4"/>
</dbReference>
<dbReference type="STRING" id="370526.SAMN04489835_3521"/>
<sequence>MSAGRKSHQGRHRNERANAAGTCVPARGLVITPPQRTARSGYARFVGRVGVLAVALGVGVGFTTAVPGFARADDTESSASTDTPASEPANTTEPETTTTSTETTTTTTTTAGTDTSAETPASGGVAPQQGVVQSSGGAVTGSYGPNAVETDTEPTAGEETETAPSPTHEPEPSNQPTATPEPAADPATAEPQPTQTQSPTGNNTPAGSPSPAPATTDPQPADNAGATGGSTDPTVHTEPETFTASNSEGPTTFAALTTSVPEDNSAFATVQDVGIAAQNPIQALMAIPTTVVNIAAVFVAAVLSPFLAPGPFAPTQPPLTLFAVLDWVRREIQRTFFNRSPNAVVNAYTTSEDVALTGNVLTNDTDADGDTLTAGVVTGPAHGDLTLNADGSFTYTPDANYSGTDTFTYRASDATSPHLHGFFGLFGGSHSDTATVTITVTAVNDAPVAVDDTATTAEDTAKSGNVLTNDTDVDSTGLTAELKNGPAHGTAVVNADGSYTYTPDANYHGTDTFTYTVSDGTASDTGTVTVTVSSVNDAPVAQPDAVYAAEDFPGISDNVLLNDSDVDDDDLTAQLVSGPSHASAFQLNPDGTFTYTPTANFVGEDTFTYRAFDGTATSNVAVVHIHVGPSNDDVVARDDVNQTTAGVPIGGNVLTNDIAQNPDGPTEPLTVTSTGEYQSTEGGMVNMQSNGEYTYTPAAGFTGVDTFTYTVTDGLTSDVGQVTVTVGAAVPNTPPVAVDDELETTAGTPVEFTIGDLLGNDSDPDGDLIQIAGDGTLPANGTISYNDVTQVYTYTPNPGFFGKDTFTYTITDGQAESTATVTIDVDQPTGTAPLAADDVLKIPPGAPWTITSNLLLSNDFDFDNDDLQVLPVGQPSNGTLDVDANGNFVYTPDAGFTGTDTFTYRAYDGENLSNVATVVINVGDPQTNAAPVAVDDEYATEVDTPISFTLDEWVSDDTDPDGDALILTRVDYFGNGGLAFDPETMTITYTPEAGFEGVDTITYVISDGQIESTGTVVITVGQPAPNTPPVAVDDELTTAVNTPVDFTVEDLLGDDFDPDGDPIQIIDATLPSHGAFTPSMGGGITYTPNQDFDGIDTFTYTISDGQATATATVTIKVGDAANNTAPVPGYDSLATPAGTPLTITPDQLLANDFDADGDPLHIVIDDNPTSGSLVANGDGTYTYTPNAGVTGPDQFSYFANDGTGNSVYSAVVTINVGGAANTPPVTQADQAATTQDESVTISWDSLLTNDSDTDGPEAPILYIAGEPSHGTLTSNTGDRTFTYTPDAGYAGPDAFYYTAYDGQADSLPTVVLINVVERPNTAPVPGYDSLATPVGTPLTITANQLLANDFDVDGDPIQITIAGNPTKGSLVNNGDGTYTYTPNAGITGQDQFTYTASDGTDNSLYNAAVTINIGGAANTPPVAEPDFLSTAVDTPLVILDQDLVDNDSDAEGGVSPYVVSDPLHGSLSGNPDGSMTYTPDAGFVGTDTFYYTAFDGQADSVPTAVTITVSANAVPVAGYDSLATPAGTALTFTQNDLLGNDFDAEGDALSISVGTPENGALVDNGDGSYTYTPDGGFTGADQFTYTLSDATGQSAPAFVTVHVGELNNTAPVADADPLSTAVDTPLVISDEDLVGNDFDADGDGLSAFVISEPSHGTLVDNFDGTYTYTPYAGFEGTDSFYYTAFDGEADSTPTLVTITVGQAVVNTAPVPGFDSLATLTGTAVTFGPDDLLINDFDAEGDALSILTVGQPEHGTITDNMDGTYTYTPSAGFFDEDTFSYTITDGAEGSAQALVTVNVGVPANTVPQAGGNQLTTVAGTPVTIPWTTLLGNDVDPDGPLALVPWQVSAPAHGTVQRNSAEQSFVYTPDPGFVGVDNFYYTAYDGEDDSLPTVVTINVTSPM</sequence>
<dbReference type="PANTHER" id="PTHR45739">
    <property type="entry name" value="MATRIX PROTEIN, PUTATIVE-RELATED"/>
    <property type="match status" value="1"/>
</dbReference>
<gene>
    <name evidence="4" type="ORF">SAMN04489835_3521</name>
</gene>
<dbReference type="GO" id="GO:0016020">
    <property type="term" value="C:membrane"/>
    <property type="evidence" value="ECO:0007669"/>
    <property type="project" value="InterPro"/>
</dbReference>
<dbReference type="EMBL" id="LT629971">
    <property type="protein sequence ID" value="SEH74102.1"/>
    <property type="molecule type" value="Genomic_DNA"/>
</dbReference>
<feature type="compositionally biased region" description="Low complexity" evidence="1">
    <location>
        <begin position="175"/>
        <end position="224"/>
    </location>
</feature>